<feature type="compositionally biased region" description="Basic residues" evidence="1">
    <location>
        <begin position="49"/>
        <end position="60"/>
    </location>
</feature>
<evidence type="ECO:0000256" key="1">
    <source>
        <dbReference type="SAM" id="MobiDB-lite"/>
    </source>
</evidence>
<organism evidence="2 3">
    <name type="scientific">Lysinibacillus zambalensis</name>
    <dbReference type="NCBI Taxonomy" id="3160866"/>
    <lineage>
        <taxon>Bacteria</taxon>
        <taxon>Bacillati</taxon>
        <taxon>Bacillota</taxon>
        <taxon>Bacilli</taxon>
        <taxon>Bacillales</taxon>
        <taxon>Bacillaceae</taxon>
        <taxon>Lysinibacillus</taxon>
    </lineage>
</organism>
<evidence type="ECO:0008006" key="4">
    <source>
        <dbReference type="Google" id="ProtNLM"/>
    </source>
</evidence>
<keyword evidence="3" id="KW-1185">Reference proteome</keyword>
<feature type="region of interest" description="Disordered" evidence="1">
    <location>
        <begin position="1"/>
        <end position="60"/>
    </location>
</feature>
<reference evidence="2 3" key="1">
    <citation type="submission" date="2024-06" db="EMBL/GenBank/DDBJ databases">
        <title>Lysinibacillus zambalefons sp. nov., a Novel Firmicute Isolated from the Poon Bato Zambales Hyperalkaline Spring.</title>
        <authorList>
            <person name="Aja J.A."/>
            <person name="Lazaro J.E.H."/>
            <person name="Llorin L.D."/>
            <person name="Lim K.R."/>
            <person name="Teodosio J."/>
            <person name="Dalisay D.S."/>
        </authorList>
    </citation>
    <scope>NUCLEOTIDE SEQUENCE [LARGE SCALE GENOMIC DNA]</scope>
    <source>
        <strain evidence="2 3">M3</strain>
    </source>
</reference>
<feature type="compositionally biased region" description="Basic residues" evidence="1">
    <location>
        <begin position="1"/>
        <end position="17"/>
    </location>
</feature>
<protein>
    <recommendedName>
        <fullName evidence="4">DUF3941 domain-containing protein</fullName>
    </recommendedName>
</protein>
<feature type="compositionally biased region" description="Basic and acidic residues" evidence="1">
    <location>
        <begin position="32"/>
        <end position="44"/>
    </location>
</feature>
<proteinExistence type="predicted"/>
<dbReference type="RefSeq" id="WP_349658012.1">
    <property type="nucleotide sequence ID" value="NZ_JBEGDG010000001.1"/>
</dbReference>
<evidence type="ECO:0000313" key="2">
    <source>
        <dbReference type="EMBL" id="MEQ6353229.1"/>
    </source>
</evidence>
<dbReference type="Proteomes" id="UP001478862">
    <property type="component" value="Unassembled WGS sequence"/>
</dbReference>
<gene>
    <name evidence="2" type="ORF">ABNX05_01205</name>
</gene>
<sequence>MTNSKAKKKRMHVKRTKGKDVEKNRQTSSFSTHERVTKTKKESIEQNLTKHKKHNHIEDC</sequence>
<accession>A0ABV1MMX3</accession>
<evidence type="ECO:0000313" key="3">
    <source>
        <dbReference type="Proteomes" id="UP001478862"/>
    </source>
</evidence>
<comment type="caution">
    <text evidence="2">The sequence shown here is derived from an EMBL/GenBank/DDBJ whole genome shotgun (WGS) entry which is preliminary data.</text>
</comment>
<name>A0ABV1MMX3_9BACI</name>
<dbReference type="EMBL" id="JBEGDG010000001">
    <property type="protein sequence ID" value="MEQ6353229.1"/>
    <property type="molecule type" value="Genomic_DNA"/>
</dbReference>